<evidence type="ECO:0000313" key="2">
    <source>
        <dbReference type="Proteomes" id="UP000195105"/>
    </source>
</evidence>
<dbReference type="EMBL" id="NGFN01000240">
    <property type="protein sequence ID" value="OUC97828.1"/>
    <property type="molecule type" value="Genomic_DNA"/>
</dbReference>
<protein>
    <submittedName>
        <fullName evidence="1">Uncharacterized protein</fullName>
    </submittedName>
</protein>
<dbReference type="Proteomes" id="UP000195105">
    <property type="component" value="Unassembled WGS sequence"/>
</dbReference>
<evidence type="ECO:0000313" key="1">
    <source>
        <dbReference type="EMBL" id="OUC97828.1"/>
    </source>
</evidence>
<reference evidence="1 2" key="1">
    <citation type="submission" date="2017-05" db="EMBL/GenBank/DDBJ databases">
        <title>Biotechnological potential of actinobacteria isolated from South African environments.</title>
        <authorList>
            <person name="Le Roes-Hill M."/>
            <person name="Prins A."/>
            <person name="Durrell K.A."/>
        </authorList>
    </citation>
    <scope>NUCLEOTIDE SEQUENCE [LARGE SCALE GENOMIC DNA]</scope>
    <source>
        <strain evidence="1 2">HMC13</strain>
    </source>
</reference>
<organism evidence="1 2">
    <name type="scientific">Streptomyces swartbergensis</name>
    <dbReference type="NCBI Taxonomy" id="487165"/>
    <lineage>
        <taxon>Bacteria</taxon>
        <taxon>Bacillati</taxon>
        <taxon>Actinomycetota</taxon>
        <taxon>Actinomycetes</taxon>
        <taxon>Kitasatosporales</taxon>
        <taxon>Streptomycetaceae</taxon>
        <taxon>Streptomyces</taxon>
    </lineage>
</organism>
<gene>
    <name evidence="1" type="ORF">CA983_30035</name>
</gene>
<keyword evidence="2" id="KW-1185">Reference proteome</keyword>
<comment type="caution">
    <text evidence="1">The sequence shown here is derived from an EMBL/GenBank/DDBJ whole genome shotgun (WGS) entry which is preliminary data.</text>
</comment>
<proteinExistence type="predicted"/>
<accession>A0A243RRZ7</accession>
<dbReference type="AlphaFoldDB" id="A0A243RRZ7"/>
<sequence>MRTLDEARNAAAAQWGGEGLPKWRTAFTTHGSDAPTGIAPVCLDPEHEEADGSVYDCCPEPAIEVEAPELAEYLVALLNTDAPGGAA</sequence>
<name>A0A243RRZ7_9ACTN</name>
<dbReference type="RefSeq" id="WP_086603975.1">
    <property type="nucleotide sequence ID" value="NZ_NGFN01000240.1"/>
</dbReference>